<dbReference type="InterPro" id="IPR046125">
    <property type="entry name" value="DUF6122"/>
</dbReference>
<keyword evidence="1" id="KW-1133">Transmembrane helix</keyword>
<evidence type="ECO:0000256" key="1">
    <source>
        <dbReference type="SAM" id="Phobius"/>
    </source>
</evidence>
<evidence type="ECO:0008006" key="4">
    <source>
        <dbReference type="Google" id="ProtNLM"/>
    </source>
</evidence>
<keyword evidence="1" id="KW-0472">Membrane</keyword>
<feature type="transmembrane region" description="Helical" evidence="1">
    <location>
        <begin position="63"/>
        <end position="78"/>
    </location>
</feature>
<accession>A0A5B2TNI9</accession>
<gene>
    <name evidence="2" type="ORF">F0361_18090</name>
</gene>
<evidence type="ECO:0000313" key="3">
    <source>
        <dbReference type="Proteomes" id="UP000323188"/>
    </source>
</evidence>
<sequence>MLRFLVHYGIHFIVPILVALFFFKEHRLKVALILLAGIVLDVDHLLASPIFDADRCSINFHPLHTYWAIAMYCLMLFWKTTRIWGIAFLIHMVADLADCLFIRNNL</sequence>
<dbReference type="AlphaFoldDB" id="A0A5B2TNI9"/>
<dbReference type="Pfam" id="PF19617">
    <property type="entry name" value="DUF6122"/>
    <property type="match status" value="1"/>
</dbReference>
<reference evidence="2 3" key="1">
    <citation type="submission" date="2019-09" db="EMBL/GenBank/DDBJ databases">
        <authorList>
            <person name="Khan S.A."/>
            <person name="Jeon C.O."/>
            <person name="Chun B.H."/>
            <person name="Jeong S.E."/>
        </authorList>
    </citation>
    <scope>NUCLEOTIDE SEQUENCE [LARGE SCALE GENOMIC DNA]</scope>
    <source>
        <strain evidence="2 3">KCTC 42508</strain>
    </source>
</reference>
<keyword evidence="1" id="KW-0812">Transmembrane</keyword>
<dbReference type="RefSeq" id="WP_154920810.1">
    <property type="nucleotide sequence ID" value="NZ_VUOE01000004.1"/>
</dbReference>
<organism evidence="2 3">
    <name type="scientific">Maribacter flavus</name>
    <dbReference type="NCBI Taxonomy" id="1658664"/>
    <lineage>
        <taxon>Bacteria</taxon>
        <taxon>Pseudomonadati</taxon>
        <taxon>Bacteroidota</taxon>
        <taxon>Flavobacteriia</taxon>
        <taxon>Flavobacteriales</taxon>
        <taxon>Flavobacteriaceae</taxon>
        <taxon>Maribacter</taxon>
    </lineage>
</organism>
<name>A0A5B2TNI9_9FLAO</name>
<dbReference type="Proteomes" id="UP000323188">
    <property type="component" value="Unassembled WGS sequence"/>
</dbReference>
<protein>
    <recommendedName>
        <fullName evidence="4">Metal-dependent hydrolase</fullName>
    </recommendedName>
</protein>
<feature type="transmembrane region" description="Helical" evidence="1">
    <location>
        <begin position="30"/>
        <end position="51"/>
    </location>
</feature>
<dbReference type="EMBL" id="VUOE01000004">
    <property type="protein sequence ID" value="KAA2215545.1"/>
    <property type="molecule type" value="Genomic_DNA"/>
</dbReference>
<comment type="caution">
    <text evidence="2">The sequence shown here is derived from an EMBL/GenBank/DDBJ whole genome shotgun (WGS) entry which is preliminary data.</text>
</comment>
<feature type="transmembrane region" description="Helical" evidence="1">
    <location>
        <begin position="6"/>
        <end position="23"/>
    </location>
</feature>
<evidence type="ECO:0000313" key="2">
    <source>
        <dbReference type="EMBL" id="KAA2215545.1"/>
    </source>
</evidence>
<proteinExistence type="predicted"/>